<reference evidence="3" key="1">
    <citation type="journal article" date="2017" name="Nat. Ecol. Evol.">
        <title>Genome expansion and lineage-specific genetic innovations in the forest pathogenic fungi Armillaria.</title>
        <authorList>
            <person name="Sipos G."/>
            <person name="Prasanna A.N."/>
            <person name="Walter M.C."/>
            <person name="O'Connor E."/>
            <person name="Balint B."/>
            <person name="Krizsan K."/>
            <person name="Kiss B."/>
            <person name="Hess J."/>
            <person name="Varga T."/>
            <person name="Slot J."/>
            <person name="Riley R."/>
            <person name="Boka B."/>
            <person name="Rigling D."/>
            <person name="Barry K."/>
            <person name="Lee J."/>
            <person name="Mihaltcheva S."/>
            <person name="LaButti K."/>
            <person name="Lipzen A."/>
            <person name="Waldron R."/>
            <person name="Moloney N.M."/>
            <person name="Sperisen C."/>
            <person name="Kredics L."/>
            <person name="Vagvoelgyi C."/>
            <person name="Patrignani A."/>
            <person name="Fitzpatrick D."/>
            <person name="Nagy I."/>
            <person name="Doyle S."/>
            <person name="Anderson J.B."/>
            <person name="Grigoriev I.V."/>
            <person name="Gueldener U."/>
            <person name="Muensterkoetter M."/>
            <person name="Nagy L.G."/>
        </authorList>
    </citation>
    <scope>NUCLEOTIDE SEQUENCE [LARGE SCALE GENOMIC DNA]</scope>
    <source>
        <strain evidence="3">Ar21-2</strain>
    </source>
</reference>
<sequence>MIRTLPAPKEPTFSPPTKKQVTVLIPPRISAPTPTAKISVKPQPTRLTTGSEVKPTKASALAATAPKSMPKSKAPAPSNIKGVVKEPALPADLSCTSEDEPLSGEEDDAASFEAIGLNTQEMERNEIKVLLVKKPHLTLTVKASLPPPHAYHPLTGEPLTGVLCVPLSAPLKRTPLLPPAELSSNSKGKPKAVAPSSPPVIFPPKQVHPSCSKKSPPRSSKSRRKAKSSPVPSEGLSYAVLSPSPMQTSSPTAKGNVHMVESDDKALPSMEADNVDNIIYVCAFQPQVDLQFHEPPLCQALEYMKLSMLPLAPDSLTKPPTQMHNGHEYVYRCHSDIDPHFIRPPLLTWPCYNCT</sequence>
<evidence type="ECO:0000256" key="1">
    <source>
        <dbReference type="SAM" id="MobiDB-lite"/>
    </source>
</evidence>
<dbReference type="Proteomes" id="UP000217790">
    <property type="component" value="Unassembled WGS sequence"/>
</dbReference>
<gene>
    <name evidence="2" type="ORF">ARMGADRAFT_1035993</name>
</gene>
<feature type="compositionally biased region" description="Polar residues" evidence="1">
    <location>
        <begin position="244"/>
        <end position="253"/>
    </location>
</feature>
<dbReference type="EMBL" id="KZ293688">
    <property type="protein sequence ID" value="PBK85803.1"/>
    <property type="molecule type" value="Genomic_DNA"/>
</dbReference>
<accession>A0A2H3DC23</accession>
<proteinExistence type="predicted"/>
<dbReference type="STRING" id="47427.A0A2H3DC23"/>
<keyword evidence="3" id="KW-1185">Reference proteome</keyword>
<dbReference type="AlphaFoldDB" id="A0A2H3DC23"/>
<feature type="region of interest" description="Disordered" evidence="1">
    <location>
        <begin position="178"/>
        <end position="256"/>
    </location>
</feature>
<organism evidence="2 3">
    <name type="scientific">Armillaria gallica</name>
    <name type="common">Bulbous honey fungus</name>
    <name type="synonym">Armillaria bulbosa</name>
    <dbReference type="NCBI Taxonomy" id="47427"/>
    <lineage>
        <taxon>Eukaryota</taxon>
        <taxon>Fungi</taxon>
        <taxon>Dikarya</taxon>
        <taxon>Basidiomycota</taxon>
        <taxon>Agaricomycotina</taxon>
        <taxon>Agaricomycetes</taxon>
        <taxon>Agaricomycetidae</taxon>
        <taxon>Agaricales</taxon>
        <taxon>Marasmiineae</taxon>
        <taxon>Physalacriaceae</taxon>
        <taxon>Armillaria</taxon>
    </lineage>
</organism>
<protein>
    <submittedName>
        <fullName evidence="2">Uncharacterized protein</fullName>
    </submittedName>
</protein>
<dbReference type="InParanoid" id="A0A2H3DC23"/>
<name>A0A2H3DC23_ARMGA</name>
<feature type="compositionally biased region" description="Low complexity" evidence="1">
    <location>
        <begin position="62"/>
        <end position="78"/>
    </location>
</feature>
<evidence type="ECO:0000313" key="2">
    <source>
        <dbReference type="EMBL" id="PBK85803.1"/>
    </source>
</evidence>
<feature type="region of interest" description="Disordered" evidence="1">
    <location>
        <begin position="1"/>
        <end position="20"/>
    </location>
</feature>
<feature type="region of interest" description="Disordered" evidence="1">
    <location>
        <begin position="26"/>
        <end position="85"/>
    </location>
</feature>
<feature type="compositionally biased region" description="Low complexity" evidence="1">
    <location>
        <begin position="209"/>
        <end position="219"/>
    </location>
</feature>
<evidence type="ECO:0000313" key="3">
    <source>
        <dbReference type="Proteomes" id="UP000217790"/>
    </source>
</evidence>
<dbReference type="OrthoDB" id="10581134at2759"/>